<evidence type="ECO:0000313" key="3">
    <source>
        <dbReference type="Proteomes" id="UP000239297"/>
    </source>
</evidence>
<comment type="caution">
    <text evidence="2">The sequence shown here is derived from an EMBL/GenBank/DDBJ whole genome shotgun (WGS) entry which is preliminary data.</text>
</comment>
<gene>
    <name evidence="2" type="ORF">C4K88_04155</name>
</gene>
<dbReference type="AlphaFoldDB" id="A0A2S5IZD3"/>
<accession>A0A2S5IZD3</accession>
<dbReference type="EMBL" id="PRKW01000002">
    <property type="protein sequence ID" value="PPB49891.1"/>
    <property type="molecule type" value="Genomic_DNA"/>
</dbReference>
<keyword evidence="3" id="KW-1185">Reference proteome</keyword>
<evidence type="ECO:0000313" key="2">
    <source>
        <dbReference type="EMBL" id="PPB49891.1"/>
    </source>
</evidence>
<keyword evidence="1" id="KW-0812">Transmembrane</keyword>
<dbReference type="RefSeq" id="WP_146065616.1">
    <property type="nucleotide sequence ID" value="NZ_PRKW01000002.1"/>
</dbReference>
<proteinExistence type="predicted"/>
<keyword evidence="1" id="KW-0472">Membrane</keyword>
<feature type="transmembrane region" description="Helical" evidence="1">
    <location>
        <begin position="21"/>
        <end position="40"/>
    </location>
</feature>
<keyword evidence="1" id="KW-1133">Transmembrane helix</keyword>
<protein>
    <submittedName>
        <fullName evidence="2">Uncharacterized protein</fullName>
    </submittedName>
</protein>
<name>A0A2S5IZD3_9MICC</name>
<evidence type="ECO:0000256" key="1">
    <source>
        <dbReference type="SAM" id="Phobius"/>
    </source>
</evidence>
<sequence>MTIEKERPASWLRDNRGALPSIITGIAVALFWAGGGIGWIRHLAGAESFMALLTGLYIALATVAVSVILATLALTDLAGRYARPRNRRHR</sequence>
<organism evidence="2 3">
    <name type="scientific">Arthrobacter pityocampae</name>
    <dbReference type="NCBI Taxonomy" id="547334"/>
    <lineage>
        <taxon>Bacteria</taxon>
        <taxon>Bacillati</taxon>
        <taxon>Actinomycetota</taxon>
        <taxon>Actinomycetes</taxon>
        <taxon>Micrococcales</taxon>
        <taxon>Micrococcaceae</taxon>
        <taxon>Arthrobacter</taxon>
    </lineage>
</organism>
<dbReference type="OrthoDB" id="4950433at2"/>
<dbReference type="Proteomes" id="UP000239297">
    <property type="component" value="Unassembled WGS sequence"/>
</dbReference>
<feature type="transmembrane region" description="Helical" evidence="1">
    <location>
        <begin position="52"/>
        <end position="78"/>
    </location>
</feature>
<reference evidence="2 3" key="1">
    <citation type="journal article" date="2014" name="Int. J. Syst. Evol. Microbiol.">
        <title>Arthrobacter pityocampae sp. nov., isolated from Thaumetopoea pityocampa (Lep., Thaumetopoeidae).</title>
        <authorList>
            <person name="Ince I.A."/>
            <person name="Demirbag Z."/>
            <person name="Kati H."/>
        </authorList>
    </citation>
    <scope>NUCLEOTIDE SEQUENCE [LARGE SCALE GENOMIC DNA]</scope>
    <source>
        <strain evidence="2 3">Tp2</strain>
    </source>
</reference>